<evidence type="ECO:0000313" key="9">
    <source>
        <dbReference type="Proteomes" id="UP000323521"/>
    </source>
</evidence>
<comment type="function">
    <text evidence="5 6">Cell division protein that is involved in the assembly of the Z ring. May serve as a membrane anchor for the Z ring.</text>
</comment>
<dbReference type="NCBIfam" id="TIGR01174">
    <property type="entry name" value="ftsA"/>
    <property type="match status" value="1"/>
</dbReference>
<dbReference type="PANTHER" id="PTHR32432">
    <property type="entry name" value="CELL DIVISION PROTEIN FTSA-RELATED"/>
    <property type="match status" value="1"/>
</dbReference>
<name>A0A3G1KRE5_FORW1</name>
<reference evidence="8 9" key="1">
    <citation type="submission" date="2016-10" db="EMBL/GenBank/DDBJ databases">
        <title>Complete Genome Sequence of Peptococcaceae strain DCMF.</title>
        <authorList>
            <person name="Edwards R.J."/>
            <person name="Holland S.I."/>
            <person name="Deshpande N.P."/>
            <person name="Wong Y.K."/>
            <person name="Ertan H."/>
            <person name="Manefield M."/>
            <person name="Russell T.L."/>
            <person name="Lee M.J."/>
        </authorList>
    </citation>
    <scope>NUCLEOTIDE SEQUENCE [LARGE SCALE GENOMIC DNA]</scope>
    <source>
        <strain evidence="8 9">DCMF</strain>
    </source>
</reference>
<dbReference type="Gene3D" id="3.30.1490.110">
    <property type="match status" value="1"/>
</dbReference>
<dbReference type="OrthoDB" id="9768127at2"/>
<dbReference type="AlphaFoldDB" id="A0A3G1KRE5"/>
<dbReference type="CDD" id="cd24048">
    <property type="entry name" value="ASKHA_NBD_FtsA"/>
    <property type="match status" value="1"/>
</dbReference>
<dbReference type="Pfam" id="PF14450">
    <property type="entry name" value="FtsA"/>
    <property type="match status" value="2"/>
</dbReference>
<dbReference type="HAMAP" id="MF_02033">
    <property type="entry name" value="FtsA"/>
    <property type="match status" value="1"/>
</dbReference>
<proteinExistence type="inferred from homology"/>
<dbReference type="InterPro" id="IPR043129">
    <property type="entry name" value="ATPase_NBD"/>
</dbReference>
<dbReference type="Gene3D" id="3.30.420.40">
    <property type="match status" value="2"/>
</dbReference>
<dbReference type="KEGG" id="fwa:DCMF_09925"/>
<comment type="subcellular location">
    <subcellularLocation>
        <location evidence="5">Cell membrane</location>
        <topology evidence="5">Peripheral membrane protein</topology>
        <orientation evidence="5">Cytoplasmic side</orientation>
    </subcellularLocation>
    <text evidence="5">Localizes to the Z ring in an FtsZ-dependent manner. Targeted to the membrane through a conserved C-terminal amphipathic helix.</text>
</comment>
<dbReference type="PIRSF" id="PIRSF003101">
    <property type="entry name" value="FtsA"/>
    <property type="match status" value="1"/>
</dbReference>
<comment type="subunit">
    <text evidence="5">Self-interacts. Interacts with FtsZ.</text>
</comment>
<evidence type="ECO:0000256" key="1">
    <source>
        <dbReference type="ARBA" id="ARBA00022475"/>
    </source>
</evidence>
<dbReference type="Pfam" id="PF02491">
    <property type="entry name" value="SHS2_FTSA"/>
    <property type="match status" value="1"/>
</dbReference>
<sequence length="411" mass="43673">MSGHNIVVGLDVGTTKTVVIVAEIDQQGGVIIIGVGEQPTQGVRKGGIVDLEAVIKCIVAATEKAEQMSGCRVQNAYVAVSGPHLSSVNNKGVVAITNKNREIAPEDVDRVLQAAKVVALPQDRRIIHVHPRQYAIDGNDGIVDPIGMAGARLEAEINIVTASGTALQNLLKCIQKAGLQEEELVPAALASAEAVLLPAERNLGCLIVDIGGGTTEFAVFDQGRLWFSSVLPVGGNLITNDIAIGLRIPVEAAETLKTEHGCVFPRLMPDNEMIPIPDMLGHETKKVSKKLLASIIEPRSREILSLIKNELKRSGYRGVLPGGLIVTGGVAQLNGLIELAAEEMDLPARIGCPEKMNGVSDCIQNSSYATAAGLVLYGARQLSYVQAAPTGERFFGGIINKFKHLFQDFFA</sequence>
<feature type="domain" description="SHS2" evidence="7">
    <location>
        <begin position="7"/>
        <end position="195"/>
    </location>
</feature>
<keyword evidence="2 5" id="KW-0132">Cell division</keyword>
<evidence type="ECO:0000256" key="5">
    <source>
        <dbReference type="HAMAP-Rule" id="MF_02033"/>
    </source>
</evidence>
<keyword evidence="1 5" id="KW-1003">Cell membrane</keyword>
<dbReference type="GO" id="GO:0043093">
    <property type="term" value="P:FtsZ-dependent cytokinesis"/>
    <property type="evidence" value="ECO:0007669"/>
    <property type="project" value="UniProtKB-UniRule"/>
</dbReference>
<accession>A0A3G1KRE5</accession>
<comment type="similarity">
    <text evidence="5 6">Belongs to the FtsA/MreB family.</text>
</comment>
<keyword evidence="4 5" id="KW-0131">Cell cycle</keyword>
<dbReference type="SMART" id="SM00842">
    <property type="entry name" value="FtsA"/>
    <property type="match status" value="1"/>
</dbReference>
<organism evidence="8 9">
    <name type="scientific">Formimonas warabiya</name>
    <dbReference type="NCBI Taxonomy" id="1761012"/>
    <lineage>
        <taxon>Bacteria</taxon>
        <taxon>Bacillati</taxon>
        <taxon>Bacillota</taxon>
        <taxon>Clostridia</taxon>
        <taxon>Eubacteriales</taxon>
        <taxon>Peptococcaceae</taxon>
        <taxon>Candidatus Formimonas</taxon>
    </lineage>
</organism>
<keyword evidence="9" id="KW-1185">Reference proteome</keyword>
<evidence type="ECO:0000313" key="8">
    <source>
        <dbReference type="EMBL" id="ATW25052.1"/>
    </source>
</evidence>
<evidence type="ECO:0000256" key="6">
    <source>
        <dbReference type="PIRNR" id="PIRNR003101"/>
    </source>
</evidence>
<dbReference type="Proteomes" id="UP000323521">
    <property type="component" value="Chromosome"/>
</dbReference>
<dbReference type="GO" id="GO:0032153">
    <property type="term" value="C:cell division site"/>
    <property type="evidence" value="ECO:0007669"/>
    <property type="project" value="UniProtKB-UniRule"/>
</dbReference>
<dbReference type="GO" id="GO:0009898">
    <property type="term" value="C:cytoplasmic side of plasma membrane"/>
    <property type="evidence" value="ECO:0007669"/>
    <property type="project" value="UniProtKB-UniRule"/>
</dbReference>
<dbReference type="InterPro" id="IPR020823">
    <property type="entry name" value="Cell_div_FtsA"/>
</dbReference>
<protein>
    <recommendedName>
        <fullName evidence="5 6">Cell division protein FtsA</fullName>
    </recommendedName>
</protein>
<dbReference type="SUPFAM" id="SSF53067">
    <property type="entry name" value="Actin-like ATPase domain"/>
    <property type="match status" value="2"/>
</dbReference>
<evidence type="ECO:0000256" key="4">
    <source>
        <dbReference type="ARBA" id="ARBA00023306"/>
    </source>
</evidence>
<gene>
    <name evidence="5" type="primary">ftsA</name>
    <name evidence="8" type="ORF">DCMF_09925</name>
</gene>
<dbReference type="InterPro" id="IPR050696">
    <property type="entry name" value="FtsA/MreB"/>
</dbReference>
<dbReference type="PANTHER" id="PTHR32432:SF4">
    <property type="entry name" value="CELL DIVISION PROTEIN FTSA"/>
    <property type="match status" value="1"/>
</dbReference>
<evidence type="ECO:0000256" key="2">
    <source>
        <dbReference type="ARBA" id="ARBA00022618"/>
    </source>
</evidence>
<evidence type="ECO:0000256" key="3">
    <source>
        <dbReference type="ARBA" id="ARBA00023136"/>
    </source>
</evidence>
<dbReference type="EMBL" id="CP017634">
    <property type="protein sequence ID" value="ATW25052.1"/>
    <property type="molecule type" value="Genomic_DNA"/>
</dbReference>
<keyword evidence="3 5" id="KW-0472">Membrane</keyword>
<dbReference type="InterPro" id="IPR003494">
    <property type="entry name" value="SHS2_FtsA"/>
</dbReference>
<evidence type="ECO:0000259" key="7">
    <source>
        <dbReference type="SMART" id="SM00842"/>
    </source>
</evidence>
<dbReference type="RefSeq" id="WP_148134295.1">
    <property type="nucleotide sequence ID" value="NZ_CP017634.1"/>
</dbReference>